<dbReference type="Proteomes" id="UP000254978">
    <property type="component" value="Unassembled WGS sequence"/>
</dbReference>
<dbReference type="InterPro" id="IPR050109">
    <property type="entry name" value="HTH-type_TetR-like_transc_reg"/>
</dbReference>
<dbReference type="SUPFAM" id="SSF48498">
    <property type="entry name" value="Tetracyclin repressor-like, C-terminal domain"/>
    <property type="match status" value="1"/>
</dbReference>
<dbReference type="Gene3D" id="1.10.10.60">
    <property type="entry name" value="Homeodomain-like"/>
    <property type="match status" value="1"/>
</dbReference>
<dbReference type="RefSeq" id="WP_115277166.1">
    <property type="nucleotide sequence ID" value="NZ_AP022600.1"/>
</dbReference>
<evidence type="ECO:0000256" key="3">
    <source>
        <dbReference type="ARBA" id="ARBA00023163"/>
    </source>
</evidence>
<evidence type="ECO:0000256" key="4">
    <source>
        <dbReference type="PROSITE-ProRule" id="PRU00335"/>
    </source>
</evidence>
<evidence type="ECO:0000259" key="5">
    <source>
        <dbReference type="PROSITE" id="PS50977"/>
    </source>
</evidence>
<dbReference type="EMBL" id="UGQT01000001">
    <property type="protein sequence ID" value="STZ56653.1"/>
    <property type="molecule type" value="Genomic_DNA"/>
</dbReference>
<dbReference type="AlphaFoldDB" id="A0A378T9X6"/>
<dbReference type="GO" id="GO:0003700">
    <property type="term" value="F:DNA-binding transcription factor activity"/>
    <property type="evidence" value="ECO:0007669"/>
    <property type="project" value="TreeGrafter"/>
</dbReference>
<evidence type="ECO:0000313" key="7">
    <source>
        <dbReference type="Proteomes" id="UP000254978"/>
    </source>
</evidence>
<evidence type="ECO:0000256" key="1">
    <source>
        <dbReference type="ARBA" id="ARBA00023015"/>
    </source>
</evidence>
<name>A0A378T9X6_9MYCO</name>
<dbReference type="SUPFAM" id="SSF46689">
    <property type="entry name" value="Homeodomain-like"/>
    <property type="match status" value="1"/>
</dbReference>
<proteinExistence type="predicted"/>
<evidence type="ECO:0000313" key="6">
    <source>
        <dbReference type="EMBL" id="STZ56653.1"/>
    </source>
</evidence>
<gene>
    <name evidence="6" type="ORF">NCTC10821_00146</name>
</gene>
<keyword evidence="7" id="KW-1185">Reference proteome</keyword>
<protein>
    <submittedName>
        <fullName evidence="6">TetR family transcriptional regulator</fullName>
    </submittedName>
</protein>
<feature type="domain" description="HTH tetR-type" evidence="5">
    <location>
        <begin position="12"/>
        <end position="72"/>
    </location>
</feature>
<keyword evidence="1" id="KW-0805">Transcription regulation</keyword>
<dbReference type="InterPro" id="IPR009057">
    <property type="entry name" value="Homeodomain-like_sf"/>
</dbReference>
<dbReference type="InterPro" id="IPR001647">
    <property type="entry name" value="HTH_TetR"/>
</dbReference>
<dbReference type="PRINTS" id="PR00455">
    <property type="entry name" value="HTHTETR"/>
</dbReference>
<sequence length="175" mass="18688">MTPARTRAERRAATAAKILDAAQHEFGDRGMDGATIRGIAQRAGVDPSLVLQHYGSKDALFKLAVRPADELGAGDVQTHLTEVLDLRLRELPASTRALMRSMLTSPEAAAVMRDYLTERADVLARSSEQPDAHVRAALVVSSILGITIARHFLELPALGDADGGTAASLLARLLE</sequence>
<evidence type="ECO:0000256" key="2">
    <source>
        <dbReference type="ARBA" id="ARBA00023125"/>
    </source>
</evidence>
<dbReference type="GO" id="GO:0000976">
    <property type="term" value="F:transcription cis-regulatory region binding"/>
    <property type="evidence" value="ECO:0007669"/>
    <property type="project" value="TreeGrafter"/>
</dbReference>
<dbReference type="InterPro" id="IPR041678">
    <property type="entry name" value="TetR_C_16"/>
</dbReference>
<reference evidence="6 7" key="1">
    <citation type="submission" date="2018-06" db="EMBL/GenBank/DDBJ databases">
        <authorList>
            <consortium name="Pathogen Informatics"/>
            <person name="Doyle S."/>
        </authorList>
    </citation>
    <scope>NUCLEOTIDE SEQUENCE [LARGE SCALE GENOMIC DNA]</scope>
    <source>
        <strain evidence="6 7">NCTC10821</strain>
    </source>
</reference>
<dbReference type="PANTHER" id="PTHR30055:SF234">
    <property type="entry name" value="HTH-TYPE TRANSCRIPTIONAL REGULATOR BETI"/>
    <property type="match status" value="1"/>
</dbReference>
<feature type="DNA-binding region" description="H-T-H motif" evidence="4">
    <location>
        <begin position="35"/>
        <end position="54"/>
    </location>
</feature>
<dbReference type="PANTHER" id="PTHR30055">
    <property type="entry name" value="HTH-TYPE TRANSCRIPTIONAL REGULATOR RUTR"/>
    <property type="match status" value="1"/>
</dbReference>
<dbReference type="PROSITE" id="PS50977">
    <property type="entry name" value="HTH_TETR_2"/>
    <property type="match status" value="1"/>
</dbReference>
<dbReference type="OrthoDB" id="3210235at2"/>
<accession>A0A378T9X6</accession>
<dbReference type="Gene3D" id="1.10.357.10">
    <property type="entry name" value="Tetracycline Repressor, domain 2"/>
    <property type="match status" value="1"/>
</dbReference>
<dbReference type="Pfam" id="PF00440">
    <property type="entry name" value="TetR_N"/>
    <property type="match status" value="1"/>
</dbReference>
<dbReference type="InterPro" id="IPR036271">
    <property type="entry name" value="Tet_transcr_reg_TetR-rel_C_sf"/>
</dbReference>
<organism evidence="6 7">
    <name type="scientific">Mycolicibacterium tokaiense</name>
    <dbReference type="NCBI Taxonomy" id="39695"/>
    <lineage>
        <taxon>Bacteria</taxon>
        <taxon>Bacillati</taxon>
        <taxon>Actinomycetota</taxon>
        <taxon>Actinomycetes</taxon>
        <taxon>Mycobacteriales</taxon>
        <taxon>Mycobacteriaceae</taxon>
        <taxon>Mycolicibacterium</taxon>
    </lineage>
</organism>
<keyword evidence="2 4" id="KW-0238">DNA-binding</keyword>
<keyword evidence="3" id="KW-0804">Transcription</keyword>
<dbReference type="Pfam" id="PF17920">
    <property type="entry name" value="TetR_C_16"/>
    <property type="match status" value="1"/>
</dbReference>